<sequence length="357" mass="40192">MMISSLNLSGSYKYRLTTHERNSNISARFDHGNSICLKSTSCYNGGMNLSSYSMSKNFHGRNGKGLKGVEVISPKISPSTMVSSGSGLGLLLDAYDDEYGGVIIEPEHLPSNASAFASILRTSLFNWKLKGKKGVWLKILQEQADLVPIAIMEGFDYHHADRGYIMLTYWIPNDEPCSLPEGPTHQIGVGGFVMNENKEVLVVKENVCPCQCSGVWKLPTGFINKSEEIFSGVVREVKEETGIDTEFLQVVAFRHVHKVAFEQSDLFFVCMLKPLSFDITIDEKEIQAAKWMNIDEFLSQSFYEEDHMSKRVIDICTATYENSYTGFINQNLTSKFDGKLSCLYYNDECMVKILKKF</sequence>
<gene>
    <name evidence="5" type="ORF">MKW94_003358</name>
</gene>
<dbReference type="PRINTS" id="PR01356">
    <property type="entry name" value="GFGPROTEIN"/>
</dbReference>
<dbReference type="Gene3D" id="3.90.79.10">
    <property type="entry name" value="Nucleoside Triphosphate Pyrophosphohydrolase"/>
    <property type="match status" value="1"/>
</dbReference>
<organism evidence="5 6">
    <name type="scientific">Papaver nudicaule</name>
    <name type="common">Iceland poppy</name>
    <dbReference type="NCBI Taxonomy" id="74823"/>
    <lineage>
        <taxon>Eukaryota</taxon>
        <taxon>Viridiplantae</taxon>
        <taxon>Streptophyta</taxon>
        <taxon>Embryophyta</taxon>
        <taxon>Tracheophyta</taxon>
        <taxon>Spermatophyta</taxon>
        <taxon>Magnoliopsida</taxon>
        <taxon>Ranunculales</taxon>
        <taxon>Papaveraceae</taxon>
        <taxon>Papaveroideae</taxon>
        <taxon>Papaver</taxon>
    </lineage>
</organism>
<evidence type="ECO:0000256" key="1">
    <source>
        <dbReference type="ARBA" id="ARBA00005582"/>
    </source>
</evidence>
<evidence type="ECO:0000256" key="3">
    <source>
        <dbReference type="ARBA" id="ARBA00022801"/>
    </source>
</evidence>
<keyword evidence="6" id="KW-1185">Reference proteome</keyword>
<dbReference type="InterPro" id="IPR020084">
    <property type="entry name" value="NUDIX_hydrolase_CS"/>
</dbReference>
<reference evidence="5" key="1">
    <citation type="submission" date="2022-03" db="EMBL/GenBank/DDBJ databases">
        <title>A functionally conserved STORR gene fusion in Papaver species that diverged 16.8 million years ago.</title>
        <authorList>
            <person name="Catania T."/>
        </authorList>
    </citation>
    <scope>NUCLEOTIDE SEQUENCE</scope>
    <source>
        <strain evidence="5">S-191538</strain>
    </source>
</reference>
<dbReference type="GO" id="GO:0047631">
    <property type="term" value="F:ADP-ribose diphosphatase activity"/>
    <property type="evidence" value="ECO:0007669"/>
    <property type="project" value="TreeGrafter"/>
</dbReference>
<keyword evidence="3" id="KW-0378">Hydrolase</keyword>
<dbReference type="InterPro" id="IPR040618">
    <property type="entry name" value="Pre-Nudix"/>
</dbReference>
<dbReference type="FunFam" id="3.40.630.30:FF:000016">
    <property type="entry name" value="nudix hydrolase 2"/>
    <property type="match status" value="1"/>
</dbReference>
<name>A0AA42B4Z4_PAPNU</name>
<dbReference type="FunFam" id="3.90.79.10:FF:000015">
    <property type="entry name" value="Nudix hydrolase 8"/>
    <property type="match status" value="1"/>
</dbReference>
<dbReference type="InterPro" id="IPR000086">
    <property type="entry name" value="NUDIX_hydrolase_dom"/>
</dbReference>
<accession>A0AA42B4Z4</accession>
<comment type="caution">
    <text evidence="5">The sequence shown here is derived from an EMBL/GenBank/DDBJ whole genome shotgun (WGS) entry which is preliminary data.</text>
</comment>
<dbReference type="Pfam" id="PF18290">
    <property type="entry name" value="Nudix_hydro"/>
    <property type="match status" value="1"/>
</dbReference>
<dbReference type="GO" id="GO:0046872">
    <property type="term" value="F:metal ion binding"/>
    <property type="evidence" value="ECO:0007669"/>
    <property type="project" value="UniProtKB-KW"/>
</dbReference>
<protein>
    <recommendedName>
        <fullName evidence="4">Nudix hydrolase domain-containing protein</fullName>
    </recommendedName>
</protein>
<evidence type="ECO:0000313" key="5">
    <source>
        <dbReference type="EMBL" id="MCL7051254.1"/>
    </source>
</evidence>
<dbReference type="AlphaFoldDB" id="A0AA42B4Z4"/>
<dbReference type="SUPFAM" id="SSF55811">
    <property type="entry name" value="Nudix"/>
    <property type="match status" value="1"/>
</dbReference>
<dbReference type="Pfam" id="PF00293">
    <property type="entry name" value="NUDIX"/>
    <property type="match status" value="1"/>
</dbReference>
<dbReference type="Gene3D" id="3.40.630.30">
    <property type="match status" value="1"/>
</dbReference>
<feature type="domain" description="Nudix hydrolase" evidence="4">
    <location>
        <begin position="184"/>
        <end position="314"/>
    </location>
</feature>
<dbReference type="InterPro" id="IPR003293">
    <property type="entry name" value="Nudix_hydrolase6-like"/>
</dbReference>
<dbReference type="PANTHER" id="PTHR13994">
    <property type="entry name" value="NUDIX HYDROLASE RELATED"/>
    <property type="match status" value="1"/>
</dbReference>
<dbReference type="CDD" id="cd04670">
    <property type="entry name" value="NUDIX_ASFGF2_Nudt6"/>
    <property type="match status" value="1"/>
</dbReference>
<evidence type="ECO:0000259" key="4">
    <source>
        <dbReference type="PROSITE" id="PS51462"/>
    </source>
</evidence>
<evidence type="ECO:0000313" key="6">
    <source>
        <dbReference type="Proteomes" id="UP001177140"/>
    </source>
</evidence>
<dbReference type="Proteomes" id="UP001177140">
    <property type="component" value="Unassembled WGS sequence"/>
</dbReference>
<dbReference type="GO" id="GO:0051287">
    <property type="term" value="F:NAD binding"/>
    <property type="evidence" value="ECO:0007669"/>
    <property type="project" value="TreeGrafter"/>
</dbReference>
<comment type="similarity">
    <text evidence="1">Belongs to the Nudix hydrolase family.</text>
</comment>
<dbReference type="PANTHER" id="PTHR13994:SF53">
    <property type="entry name" value="NUDIX HYDROLASE 8-LIKE"/>
    <property type="match status" value="1"/>
</dbReference>
<dbReference type="EMBL" id="JAJJMA010336427">
    <property type="protein sequence ID" value="MCL7051254.1"/>
    <property type="molecule type" value="Genomic_DNA"/>
</dbReference>
<keyword evidence="2" id="KW-0479">Metal-binding</keyword>
<evidence type="ECO:0000256" key="2">
    <source>
        <dbReference type="ARBA" id="ARBA00022723"/>
    </source>
</evidence>
<dbReference type="GO" id="GO:0035529">
    <property type="term" value="F:NADH pyrophosphatase activity"/>
    <property type="evidence" value="ECO:0007669"/>
    <property type="project" value="TreeGrafter"/>
</dbReference>
<proteinExistence type="inferred from homology"/>
<dbReference type="PROSITE" id="PS00893">
    <property type="entry name" value="NUDIX_BOX"/>
    <property type="match status" value="1"/>
</dbReference>
<dbReference type="PROSITE" id="PS51462">
    <property type="entry name" value="NUDIX"/>
    <property type="match status" value="1"/>
</dbReference>
<dbReference type="InterPro" id="IPR015797">
    <property type="entry name" value="NUDIX_hydrolase-like_dom_sf"/>
</dbReference>